<reference evidence="8" key="1">
    <citation type="submission" date="2022-11" db="EMBL/GenBank/DDBJ databases">
        <title>Centuries of genome instability and evolution in soft-shell clam transmissible cancer (bioRxiv).</title>
        <authorList>
            <person name="Hart S.F.M."/>
            <person name="Yonemitsu M.A."/>
            <person name="Giersch R.M."/>
            <person name="Beal B.F."/>
            <person name="Arriagada G."/>
            <person name="Davis B.W."/>
            <person name="Ostrander E.A."/>
            <person name="Goff S.P."/>
            <person name="Metzger M.J."/>
        </authorList>
    </citation>
    <scope>NUCLEOTIDE SEQUENCE</scope>
    <source>
        <strain evidence="8">MELC-2E11</strain>
        <tissue evidence="8">Siphon/mantle</tissue>
    </source>
</reference>
<evidence type="ECO:0000313" key="9">
    <source>
        <dbReference type="Proteomes" id="UP001164746"/>
    </source>
</evidence>
<evidence type="ECO:0000256" key="1">
    <source>
        <dbReference type="ARBA" id="ARBA00004370"/>
    </source>
</evidence>
<feature type="compositionally biased region" description="Low complexity" evidence="6">
    <location>
        <begin position="17"/>
        <end position="36"/>
    </location>
</feature>
<organism evidence="8 9">
    <name type="scientific">Mya arenaria</name>
    <name type="common">Soft-shell clam</name>
    <dbReference type="NCBI Taxonomy" id="6604"/>
    <lineage>
        <taxon>Eukaryota</taxon>
        <taxon>Metazoa</taxon>
        <taxon>Spiralia</taxon>
        <taxon>Lophotrochozoa</taxon>
        <taxon>Mollusca</taxon>
        <taxon>Bivalvia</taxon>
        <taxon>Autobranchia</taxon>
        <taxon>Heteroconchia</taxon>
        <taxon>Euheterodonta</taxon>
        <taxon>Imparidentia</taxon>
        <taxon>Neoheterodontei</taxon>
        <taxon>Myida</taxon>
        <taxon>Myoidea</taxon>
        <taxon>Myidae</taxon>
        <taxon>Mya</taxon>
    </lineage>
</organism>
<evidence type="ECO:0000256" key="3">
    <source>
        <dbReference type="ARBA" id="ARBA00022692"/>
    </source>
</evidence>
<dbReference type="Proteomes" id="UP001164746">
    <property type="component" value="Chromosome 3"/>
</dbReference>
<evidence type="ECO:0000256" key="4">
    <source>
        <dbReference type="ARBA" id="ARBA00022989"/>
    </source>
</evidence>
<protein>
    <submittedName>
        <fullName evidence="8">PRRT1-like protein</fullName>
    </submittedName>
</protein>
<keyword evidence="4 7" id="KW-1133">Transmembrane helix</keyword>
<evidence type="ECO:0000256" key="7">
    <source>
        <dbReference type="SAM" id="Phobius"/>
    </source>
</evidence>
<dbReference type="PANTHER" id="PTHR14948:SF25">
    <property type="entry name" value="DUF4190 DOMAIN-CONTAINING PROTEIN"/>
    <property type="match status" value="1"/>
</dbReference>
<dbReference type="InterPro" id="IPR051423">
    <property type="entry name" value="CD225/Dispanin"/>
</dbReference>
<keyword evidence="5 7" id="KW-0472">Membrane</keyword>
<dbReference type="PANTHER" id="PTHR14948">
    <property type="entry name" value="NG5"/>
    <property type="match status" value="1"/>
</dbReference>
<name>A0ABY7DS01_MYAAR</name>
<comment type="subcellular location">
    <subcellularLocation>
        <location evidence="1">Membrane</location>
    </subcellularLocation>
</comment>
<dbReference type="Pfam" id="PF04505">
    <property type="entry name" value="CD225"/>
    <property type="match status" value="1"/>
</dbReference>
<gene>
    <name evidence="8" type="ORF">MAR_023754</name>
</gene>
<feature type="region of interest" description="Disordered" evidence="6">
    <location>
        <begin position="1"/>
        <end position="42"/>
    </location>
</feature>
<evidence type="ECO:0000256" key="6">
    <source>
        <dbReference type="SAM" id="MobiDB-lite"/>
    </source>
</evidence>
<proteinExistence type="inferred from homology"/>
<evidence type="ECO:0000256" key="2">
    <source>
        <dbReference type="ARBA" id="ARBA00006843"/>
    </source>
</evidence>
<feature type="transmembrane region" description="Helical" evidence="7">
    <location>
        <begin position="97"/>
        <end position="116"/>
    </location>
</feature>
<comment type="similarity">
    <text evidence="2">Belongs to the CD225/Dispanin family.</text>
</comment>
<keyword evidence="3 7" id="KW-0812">Transmembrane</keyword>
<keyword evidence="9" id="KW-1185">Reference proteome</keyword>
<evidence type="ECO:0000256" key="5">
    <source>
        <dbReference type="ARBA" id="ARBA00023136"/>
    </source>
</evidence>
<feature type="transmembrane region" description="Helical" evidence="7">
    <location>
        <begin position="141"/>
        <end position="163"/>
    </location>
</feature>
<evidence type="ECO:0000313" key="8">
    <source>
        <dbReference type="EMBL" id="WAQ99381.1"/>
    </source>
</evidence>
<accession>A0ABY7DS01</accession>
<sequence>MEKADLDDPPPYGTSENDGQQNPGGQQYPEGQQQNPADQQYGQSYPIQQPYEVRAGQQQYVGQPYGGQNMSPVIVTQPGYPEVVTTMPRPPDYMGPSVFACLCCFWPTGICAIYYASQANTAAASGDMAMAKQYSNNARNLMITSIVLGIICIILTIVLRAVIGIKHTYKSY</sequence>
<dbReference type="EMBL" id="CP111014">
    <property type="protein sequence ID" value="WAQ99381.1"/>
    <property type="molecule type" value="Genomic_DNA"/>
</dbReference>
<dbReference type="InterPro" id="IPR007593">
    <property type="entry name" value="CD225/Dispanin_fam"/>
</dbReference>